<name>A0A815KIT5_9BILA</name>
<dbReference type="InterPro" id="IPR032867">
    <property type="entry name" value="DYW_dom"/>
</dbReference>
<reference evidence="6" key="1">
    <citation type="submission" date="2021-02" db="EMBL/GenBank/DDBJ databases">
        <authorList>
            <person name="Nowell W R."/>
        </authorList>
    </citation>
    <scope>NUCLEOTIDE SEQUENCE</scope>
</reference>
<dbReference type="InterPro" id="IPR002885">
    <property type="entry name" value="PPR_rpt"/>
</dbReference>
<dbReference type="EMBL" id="CAJNOI010000188">
    <property type="protein sequence ID" value="CAF1169539.1"/>
    <property type="molecule type" value="Genomic_DNA"/>
</dbReference>
<organism evidence="6 7">
    <name type="scientific">Adineta steineri</name>
    <dbReference type="NCBI Taxonomy" id="433720"/>
    <lineage>
        <taxon>Eukaryota</taxon>
        <taxon>Metazoa</taxon>
        <taxon>Spiralia</taxon>
        <taxon>Gnathifera</taxon>
        <taxon>Rotifera</taxon>
        <taxon>Eurotatoria</taxon>
        <taxon>Bdelloidea</taxon>
        <taxon>Adinetida</taxon>
        <taxon>Adinetidae</taxon>
        <taxon>Adineta</taxon>
    </lineage>
</organism>
<keyword evidence="3" id="KW-0479">Metal-binding</keyword>
<dbReference type="PANTHER" id="PTHR47926">
    <property type="entry name" value="PENTATRICOPEPTIDE REPEAT-CONTAINING PROTEIN"/>
    <property type="match status" value="1"/>
</dbReference>
<keyword evidence="3" id="KW-0863">Zinc-finger</keyword>
<dbReference type="Pfam" id="PF14432">
    <property type="entry name" value="DYW_deaminase"/>
    <property type="match status" value="1"/>
</dbReference>
<feature type="repeat" description="PPR" evidence="2">
    <location>
        <begin position="139"/>
        <end position="173"/>
    </location>
</feature>
<dbReference type="EMBL" id="CAJNOM010000364">
    <property type="protein sequence ID" value="CAF1393475.1"/>
    <property type="molecule type" value="Genomic_DNA"/>
</dbReference>
<dbReference type="GO" id="GO:0048731">
    <property type="term" value="P:system development"/>
    <property type="evidence" value="ECO:0007669"/>
    <property type="project" value="UniProtKB-ARBA"/>
</dbReference>
<evidence type="ECO:0000313" key="6">
    <source>
        <dbReference type="EMBL" id="CAF1393475.1"/>
    </source>
</evidence>
<comment type="caution">
    <text evidence="6">The sequence shown here is derived from an EMBL/GenBank/DDBJ whole genome shotgun (WGS) entry which is preliminary data.</text>
</comment>
<dbReference type="Gene3D" id="1.25.40.10">
    <property type="entry name" value="Tetratricopeptide repeat domain"/>
    <property type="match status" value="3"/>
</dbReference>
<dbReference type="FunFam" id="1.25.40.10:FF:000158">
    <property type="entry name" value="pentatricopeptide repeat-containing protein At2g33680"/>
    <property type="match status" value="1"/>
</dbReference>
<dbReference type="InterPro" id="IPR007853">
    <property type="entry name" value="Znf_DNL-typ"/>
</dbReference>
<dbReference type="OrthoDB" id="185373at2759"/>
<dbReference type="PROSITE" id="PS51375">
    <property type="entry name" value="PPR"/>
    <property type="match status" value="2"/>
</dbReference>
<protein>
    <recommendedName>
        <fullName evidence="4">DNL-type domain-containing protein</fullName>
    </recommendedName>
</protein>
<dbReference type="GO" id="GO:0008270">
    <property type="term" value="F:zinc ion binding"/>
    <property type="evidence" value="ECO:0007669"/>
    <property type="project" value="UniProtKB-KW"/>
</dbReference>
<gene>
    <name evidence="5" type="ORF">BJG266_LOCUS25117</name>
    <name evidence="6" type="ORF">QVE165_LOCUS36346</name>
</gene>
<dbReference type="GO" id="GO:0009451">
    <property type="term" value="P:RNA modification"/>
    <property type="evidence" value="ECO:0007669"/>
    <property type="project" value="InterPro"/>
</dbReference>
<dbReference type="InterPro" id="IPR046960">
    <property type="entry name" value="PPR_At4g14850-like_plant"/>
</dbReference>
<dbReference type="Proteomes" id="UP000663832">
    <property type="component" value="Unassembled WGS sequence"/>
</dbReference>
<sequence length="666" mass="75875">MPNNYEKDNNINNAAIDMLMKFGDVKNAEGLFKIIKKKDIITYGAMMKGYGENNMNEKVLDLFEQIPLGINDVIYTIIFNACAQLCNDRATQIGKKLLDEMPKKFIQNNYIYNSAIDMLMRFGDVQRAEDLFKMIEKKDSISYGTMIHGYNINNEPLKSLELFEEMKESDINVDVTVLIMIIGACARIGMLSICQSVVAQIPLDLYKNRWICNSLIDMWGKAGSIKNAQEIFESIDTPDIITYTSMINAFGLNRMGLEATDLYRKISNSLHDEILYICVLNACSHSGLLDEAYSIFNEIHHKTAKIITTMIDCLSRLFLFDEAQKLIEDYEKSNPPYSAMYTAILSGARNSRNSIVSEKIYERMKLLFQNEKDTLISGSILLSNIYSSLGQHEEAQSIRLNRIKEVGKKVQPGLAWTEKDGEIAQFTAHDQSHCLSKEIYAEAERISCGLTEHGHKSDSSWITRPLAETETIQSVLCSHSERLAIAFHFIQGRKPSFIQITENLRVCGDCHQATKLIAKIRQYVTIHLQKTFTRQSYEKGVVIIRCDSCTNLHLIADNLGWFKDLTENGKFKNIAQMLQAKDETIYRIAVAPTDDESTLKEVEVDEKIKILPLSDDSNLIQNIIKNELNQIGSGFWNVCSCFRILAKLIDIEPQMSFIQLHYRKFS</sequence>
<accession>A0A815KIT5</accession>
<dbReference type="PROSITE" id="PS51501">
    <property type="entry name" value="ZF_DNL"/>
    <property type="match status" value="1"/>
</dbReference>
<dbReference type="Pfam" id="PF05180">
    <property type="entry name" value="zf-DNL"/>
    <property type="match status" value="1"/>
</dbReference>
<keyword evidence="7" id="KW-1185">Reference proteome</keyword>
<dbReference type="AlphaFoldDB" id="A0A815KIT5"/>
<dbReference type="GO" id="GO:0003723">
    <property type="term" value="F:RNA binding"/>
    <property type="evidence" value="ECO:0007669"/>
    <property type="project" value="InterPro"/>
</dbReference>
<dbReference type="Proteomes" id="UP000663877">
    <property type="component" value="Unassembled WGS sequence"/>
</dbReference>
<dbReference type="Pfam" id="PF01535">
    <property type="entry name" value="PPR"/>
    <property type="match status" value="8"/>
</dbReference>
<dbReference type="InterPro" id="IPR011990">
    <property type="entry name" value="TPR-like_helical_dom_sf"/>
</dbReference>
<proteinExistence type="predicted"/>
<feature type="domain" description="DNL-type" evidence="4">
    <location>
        <begin position="496"/>
        <end position="610"/>
    </location>
</feature>
<dbReference type="NCBIfam" id="TIGR00756">
    <property type="entry name" value="PPR"/>
    <property type="match status" value="1"/>
</dbReference>
<evidence type="ECO:0000256" key="2">
    <source>
        <dbReference type="PROSITE-ProRule" id="PRU00708"/>
    </source>
</evidence>
<evidence type="ECO:0000256" key="3">
    <source>
        <dbReference type="PROSITE-ProRule" id="PRU00834"/>
    </source>
</evidence>
<evidence type="ECO:0000256" key="1">
    <source>
        <dbReference type="ARBA" id="ARBA00022737"/>
    </source>
</evidence>
<evidence type="ECO:0000313" key="5">
    <source>
        <dbReference type="EMBL" id="CAF1169539.1"/>
    </source>
</evidence>
<evidence type="ECO:0000259" key="4">
    <source>
        <dbReference type="PROSITE" id="PS51501"/>
    </source>
</evidence>
<evidence type="ECO:0000313" key="7">
    <source>
        <dbReference type="Proteomes" id="UP000663832"/>
    </source>
</evidence>
<keyword evidence="1" id="KW-0677">Repeat</keyword>
<feature type="repeat" description="PPR" evidence="2">
    <location>
        <begin position="272"/>
        <end position="306"/>
    </location>
</feature>
<keyword evidence="3" id="KW-0862">Zinc</keyword>